<evidence type="ECO:0000313" key="2">
    <source>
        <dbReference type="EMBL" id="EDK37081.2"/>
    </source>
</evidence>
<feature type="compositionally biased region" description="Polar residues" evidence="1">
    <location>
        <begin position="109"/>
        <end position="118"/>
    </location>
</feature>
<feature type="region of interest" description="Disordered" evidence="1">
    <location>
        <begin position="86"/>
        <end position="118"/>
    </location>
</feature>
<dbReference type="RefSeq" id="XP_001487802.2">
    <property type="nucleotide sequence ID" value="XM_001487752.1"/>
</dbReference>
<dbReference type="GeneID" id="5129596"/>
<sequence>MNIEQFLDDFEPRYMESYHQCEQCPSLKTSHSQLTLSSPLLESEPTFPIFPQRAADLASSIYSDSCSPPLQPTKLLLESIETSSSRLLHRRHTSKSKKSTVGNPYYRPSTRSASSIPTLASLDTEYHHIKRRNVSVGTDSGSDYESQASFSSIESFLSLDCEAQSFQDDEKSE</sequence>
<dbReference type="Proteomes" id="UP000001997">
    <property type="component" value="Unassembled WGS sequence"/>
</dbReference>
<dbReference type="HOGENOM" id="CLU_1548168_0_0_1"/>
<dbReference type="KEGG" id="pgu:PGUG_01179"/>
<name>A5DD24_PICGU</name>
<keyword evidence="3" id="KW-1185">Reference proteome</keyword>
<dbReference type="VEuPathDB" id="FungiDB:PGUG_01179"/>
<reference evidence="2 3" key="1">
    <citation type="journal article" date="2009" name="Nature">
        <title>Evolution of pathogenicity and sexual reproduction in eight Candida genomes.</title>
        <authorList>
            <person name="Butler G."/>
            <person name="Rasmussen M.D."/>
            <person name="Lin M.F."/>
            <person name="Santos M.A."/>
            <person name="Sakthikumar S."/>
            <person name="Munro C.A."/>
            <person name="Rheinbay E."/>
            <person name="Grabherr M."/>
            <person name="Forche A."/>
            <person name="Reedy J.L."/>
            <person name="Agrafioti I."/>
            <person name="Arnaud M.B."/>
            <person name="Bates S."/>
            <person name="Brown A.J."/>
            <person name="Brunke S."/>
            <person name="Costanzo M.C."/>
            <person name="Fitzpatrick D.A."/>
            <person name="de Groot P.W."/>
            <person name="Harris D."/>
            <person name="Hoyer L.L."/>
            <person name="Hube B."/>
            <person name="Klis F.M."/>
            <person name="Kodira C."/>
            <person name="Lennard N."/>
            <person name="Logue M.E."/>
            <person name="Martin R."/>
            <person name="Neiman A.M."/>
            <person name="Nikolaou E."/>
            <person name="Quail M.A."/>
            <person name="Quinn J."/>
            <person name="Santos M.C."/>
            <person name="Schmitzberger F.F."/>
            <person name="Sherlock G."/>
            <person name="Shah P."/>
            <person name="Silverstein K.A."/>
            <person name="Skrzypek M.S."/>
            <person name="Soll D."/>
            <person name="Staggs R."/>
            <person name="Stansfield I."/>
            <person name="Stumpf M.P."/>
            <person name="Sudbery P.E."/>
            <person name="Srikantha T."/>
            <person name="Zeng Q."/>
            <person name="Berman J."/>
            <person name="Berriman M."/>
            <person name="Heitman J."/>
            <person name="Gow N.A."/>
            <person name="Lorenz M.C."/>
            <person name="Birren B.W."/>
            <person name="Kellis M."/>
            <person name="Cuomo C.A."/>
        </authorList>
    </citation>
    <scope>NUCLEOTIDE SEQUENCE [LARGE SCALE GENOMIC DNA]</scope>
    <source>
        <strain evidence="3">ATCC 6260 / CBS 566 / DSM 6381 / JCM 1539 / NBRC 10279 / NRRL Y-324</strain>
    </source>
</reference>
<dbReference type="InParanoid" id="A5DD24"/>
<dbReference type="AlphaFoldDB" id="A5DD24"/>
<gene>
    <name evidence="2" type="ORF">PGUG_01179</name>
</gene>
<dbReference type="EMBL" id="CH408155">
    <property type="protein sequence ID" value="EDK37081.2"/>
    <property type="molecule type" value="Genomic_DNA"/>
</dbReference>
<organism evidence="2 3">
    <name type="scientific">Meyerozyma guilliermondii (strain ATCC 6260 / CBS 566 / DSM 6381 / JCM 1539 / NBRC 10279 / NRRL Y-324)</name>
    <name type="common">Yeast</name>
    <name type="synonym">Candida guilliermondii</name>
    <dbReference type="NCBI Taxonomy" id="294746"/>
    <lineage>
        <taxon>Eukaryota</taxon>
        <taxon>Fungi</taxon>
        <taxon>Dikarya</taxon>
        <taxon>Ascomycota</taxon>
        <taxon>Saccharomycotina</taxon>
        <taxon>Pichiomycetes</taxon>
        <taxon>Debaryomycetaceae</taxon>
        <taxon>Meyerozyma</taxon>
    </lineage>
</organism>
<dbReference type="OrthoDB" id="10365638at2759"/>
<evidence type="ECO:0000256" key="1">
    <source>
        <dbReference type="SAM" id="MobiDB-lite"/>
    </source>
</evidence>
<evidence type="ECO:0000313" key="3">
    <source>
        <dbReference type="Proteomes" id="UP000001997"/>
    </source>
</evidence>
<proteinExistence type="predicted"/>
<protein>
    <submittedName>
        <fullName evidence="2">Uncharacterized protein</fullName>
    </submittedName>
</protein>
<feature type="compositionally biased region" description="Basic residues" evidence="1">
    <location>
        <begin position="87"/>
        <end position="98"/>
    </location>
</feature>
<accession>A5DD24</accession>